<dbReference type="InterPro" id="IPR002925">
    <property type="entry name" value="Dienelactn_hydro"/>
</dbReference>
<gene>
    <name evidence="2" type="ORF">ILP92_18175</name>
</gene>
<protein>
    <submittedName>
        <fullName evidence="2">Dienelactone hydrolase family protein</fullName>
    </submittedName>
</protein>
<reference evidence="2" key="1">
    <citation type="submission" date="2020-12" db="EMBL/GenBank/DDBJ databases">
        <title>Bacterial taxonomy.</title>
        <authorList>
            <person name="Pan X."/>
        </authorList>
    </citation>
    <scope>NUCLEOTIDE SEQUENCE</scope>
    <source>
        <strain evidence="2">KCTC 52957</strain>
    </source>
</reference>
<comment type="caution">
    <text evidence="2">The sequence shown here is derived from an EMBL/GenBank/DDBJ whole genome shotgun (WGS) entry which is preliminary data.</text>
</comment>
<evidence type="ECO:0000313" key="3">
    <source>
        <dbReference type="Proteomes" id="UP000642488"/>
    </source>
</evidence>
<dbReference type="InterPro" id="IPR029058">
    <property type="entry name" value="AB_hydrolase_fold"/>
</dbReference>
<proteinExistence type="predicted"/>
<dbReference type="Proteomes" id="UP000642488">
    <property type="component" value="Unassembled WGS sequence"/>
</dbReference>
<name>A0A934ME60_9RHOB</name>
<dbReference type="GO" id="GO:0016787">
    <property type="term" value="F:hydrolase activity"/>
    <property type="evidence" value="ECO:0007669"/>
    <property type="project" value="UniProtKB-KW"/>
</dbReference>
<keyword evidence="3" id="KW-1185">Reference proteome</keyword>
<keyword evidence="2" id="KW-0378">Hydrolase</keyword>
<feature type="domain" description="Dienelactone hydrolase" evidence="1">
    <location>
        <begin position="5"/>
        <end position="204"/>
    </location>
</feature>
<evidence type="ECO:0000313" key="2">
    <source>
        <dbReference type="EMBL" id="MBJ3764658.1"/>
    </source>
</evidence>
<dbReference type="Gene3D" id="3.40.50.1820">
    <property type="entry name" value="alpha/beta hydrolase"/>
    <property type="match status" value="1"/>
</dbReference>
<dbReference type="InterPro" id="IPR051049">
    <property type="entry name" value="Dienelactone_hydrolase-like"/>
</dbReference>
<dbReference type="SUPFAM" id="SSF53474">
    <property type="entry name" value="alpha/beta-Hydrolases"/>
    <property type="match status" value="1"/>
</dbReference>
<dbReference type="AlphaFoldDB" id="A0A934ME60"/>
<dbReference type="Pfam" id="PF01738">
    <property type="entry name" value="DLH"/>
    <property type="match status" value="1"/>
</dbReference>
<dbReference type="EMBL" id="JAEKPD010000041">
    <property type="protein sequence ID" value="MBJ3764658.1"/>
    <property type="molecule type" value="Genomic_DNA"/>
</dbReference>
<sequence>MQVLETPNRPLGAVLIIHSWWGLTDSFRQYGNALAAAGFVTGLADLFDGRVAKTVAQARALRGRPRRTPMYKSLAADIGALRCAGRGDLKVGVVGFSMGGHWAVWLSQRPEYGISATVLYYAARGGSFDQSQADILAHFAEKDDWVPPNARKNMERAISKSSCAYQSHHYPGTTHWFAESDRSAEFDAPSARQALERDIEFLRATLAS</sequence>
<organism evidence="2 3">
    <name type="scientific">Palleronia pontilimi</name>
    <dbReference type="NCBI Taxonomy" id="1964209"/>
    <lineage>
        <taxon>Bacteria</taxon>
        <taxon>Pseudomonadati</taxon>
        <taxon>Pseudomonadota</taxon>
        <taxon>Alphaproteobacteria</taxon>
        <taxon>Rhodobacterales</taxon>
        <taxon>Roseobacteraceae</taxon>
        <taxon>Palleronia</taxon>
    </lineage>
</organism>
<dbReference type="PANTHER" id="PTHR46623">
    <property type="entry name" value="CARBOXYMETHYLENEBUTENOLIDASE-RELATED"/>
    <property type="match status" value="1"/>
</dbReference>
<accession>A0A934ME60</accession>
<evidence type="ECO:0000259" key="1">
    <source>
        <dbReference type="Pfam" id="PF01738"/>
    </source>
</evidence>
<dbReference type="PANTHER" id="PTHR46623:SF6">
    <property type="entry name" value="ALPHA_BETA-HYDROLASES SUPERFAMILY PROTEIN"/>
    <property type="match status" value="1"/>
</dbReference>
<dbReference type="RefSeq" id="WP_198917830.1">
    <property type="nucleotide sequence ID" value="NZ_JAEKPD010000041.1"/>
</dbReference>